<evidence type="ECO:0000259" key="3">
    <source>
        <dbReference type="PROSITE" id="PS50211"/>
    </source>
</evidence>
<evidence type="ECO:0000313" key="4">
    <source>
        <dbReference type="EMBL" id="VEU36838.1"/>
    </source>
</evidence>
<feature type="compositionally biased region" description="Polar residues" evidence="2">
    <location>
        <begin position="817"/>
        <end position="837"/>
    </location>
</feature>
<feature type="region of interest" description="Disordered" evidence="2">
    <location>
        <begin position="976"/>
        <end position="1002"/>
    </location>
</feature>
<dbReference type="Gene3D" id="3.40.50.11500">
    <property type="match status" value="1"/>
</dbReference>
<dbReference type="InterPro" id="IPR011990">
    <property type="entry name" value="TPR-like_helical_dom_sf"/>
</dbReference>
<organism evidence="4 5">
    <name type="scientific">Pseudo-nitzschia multistriata</name>
    <dbReference type="NCBI Taxonomy" id="183589"/>
    <lineage>
        <taxon>Eukaryota</taxon>
        <taxon>Sar</taxon>
        <taxon>Stramenopiles</taxon>
        <taxon>Ochrophyta</taxon>
        <taxon>Bacillariophyta</taxon>
        <taxon>Bacillariophyceae</taxon>
        <taxon>Bacillariophycidae</taxon>
        <taxon>Bacillariales</taxon>
        <taxon>Bacillariaceae</taxon>
        <taxon>Pseudo-nitzschia</taxon>
    </lineage>
</organism>
<dbReference type="Pfam" id="PF03455">
    <property type="entry name" value="dDENN"/>
    <property type="match status" value="1"/>
</dbReference>
<name>A0A448Z484_9STRA</name>
<feature type="compositionally biased region" description="Basic and acidic residues" evidence="2">
    <location>
        <begin position="840"/>
        <end position="853"/>
    </location>
</feature>
<feature type="region of interest" description="Disordered" evidence="2">
    <location>
        <begin position="745"/>
        <end position="777"/>
    </location>
</feature>
<proteinExistence type="predicted"/>
<dbReference type="InterPro" id="IPR051696">
    <property type="entry name" value="DENN_Domain_GEFs"/>
</dbReference>
<feature type="compositionally biased region" description="Low complexity" evidence="2">
    <location>
        <begin position="679"/>
        <end position="694"/>
    </location>
</feature>
<feature type="repeat" description="PPR" evidence="1">
    <location>
        <begin position="891"/>
        <end position="925"/>
    </location>
</feature>
<dbReference type="AlphaFoldDB" id="A0A448Z484"/>
<dbReference type="OrthoDB" id="6019893at2759"/>
<feature type="region of interest" description="Disordered" evidence="2">
    <location>
        <begin position="604"/>
        <end position="631"/>
    </location>
</feature>
<dbReference type="PROSITE" id="PS51375">
    <property type="entry name" value="PPR"/>
    <property type="match status" value="1"/>
</dbReference>
<dbReference type="Gene3D" id="3.30.450.200">
    <property type="match status" value="1"/>
</dbReference>
<dbReference type="GO" id="GO:0032483">
    <property type="term" value="P:regulation of Rab protein signal transduction"/>
    <property type="evidence" value="ECO:0007669"/>
    <property type="project" value="TreeGrafter"/>
</dbReference>
<feature type="compositionally biased region" description="Polar residues" evidence="2">
    <location>
        <begin position="606"/>
        <end position="629"/>
    </location>
</feature>
<dbReference type="PROSITE" id="PS50211">
    <property type="entry name" value="DENN"/>
    <property type="match status" value="1"/>
</dbReference>
<dbReference type="Pfam" id="PF03456">
    <property type="entry name" value="uDENN"/>
    <property type="match status" value="1"/>
</dbReference>
<accession>A0A448Z484</accession>
<dbReference type="PANTHER" id="PTHR12296">
    <property type="entry name" value="DENN DOMAIN-CONTAINING PROTEIN 4"/>
    <property type="match status" value="1"/>
</dbReference>
<dbReference type="InterPro" id="IPR005113">
    <property type="entry name" value="uDENN_dom"/>
</dbReference>
<evidence type="ECO:0000256" key="1">
    <source>
        <dbReference type="PROSITE-ProRule" id="PRU00708"/>
    </source>
</evidence>
<protein>
    <recommendedName>
        <fullName evidence="3">UDENN domain-containing protein</fullName>
    </recommendedName>
</protein>
<dbReference type="EMBL" id="CAACVS010000105">
    <property type="protein sequence ID" value="VEU36838.1"/>
    <property type="molecule type" value="Genomic_DNA"/>
</dbReference>
<evidence type="ECO:0000256" key="2">
    <source>
        <dbReference type="SAM" id="MobiDB-lite"/>
    </source>
</evidence>
<dbReference type="Pfam" id="PF02141">
    <property type="entry name" value="DENN"/>
    <property type="match status" value="1"/>
</dbReference>
<feature type="compositionally biased region" description="Basic and acidic residues" evidence="2">
    <location>
        <begin position="764"/>
        <end position="775"/>
    </location>
</feature>
<feature type="region of interest" description="Disordered" evidence="2">
    <location>
        <begin position="647"/>
        <end position="694"/>
    </location>
</feature>
<evidence type="ECO:0000313" key="5">
    <source>
        <dbReference type="Proteomes" id="UP000291116"/>
    </source>
</evidence>
<dbReference type="InterPro" id="IPR001194">
    <property type="entry name" value="cDENN_dom"/>
</dbReference>
<feature type="region of interest" description="Disordered" evidence="2">
    <location>
        <begin position="817"/>
        <end position="855"/>
    </location>
</feature>
<keyword evidence="5" id="KW-1185">Reference proteome</keyword>
<sequence>MVLVSPSTDGDQVVNTDGTKKKKLTNHLEKSDGRRLVEYLVVISSLPREIVASDEKKKDVPPDNDEQYRLSTEFDDESIELVDHEGFKPIVTARYPQYDHEDNPFDANVCYFCHTSGAIQLKKNPYMPKFHYFVATGGTGKKMYGTCLTLWEPAQIKGRKKKGKNSNQEEPTETLDVFLPKCVVLLSTYPYLMAFREYLTQLNRMSKTEEMTLPIERYITNVCLEIPAPPPGSFEVQTTILDSIIKIWSPPHNQPIAWVSLPFSHLFQCLDIDNIILVWHCLVLERQVLLTSTQLSVLTTCSEILLSLLFPMRWSHAYIPLLPKFLIPILSAPMPFFCGIDKASLAEALYDLSPECVVVDLDKNLVTLGPETEALPPLPPQQASSLRSQLDINAGMVFREARSLTRNDDYSDSGSRLPAHVKQMAEGMWEGKLALFDEAFHLMFTPEESRKNLLNGNDTSGMEWNDRDANDQARIMAASGGDKTFALRKQSEWDAVQEAFLDTFVYLLRNYRKFLVFPSKHNEGNYGGAGFRSKEFVENQRLDMREFLEQFIGTQMYDNFVTKRLYGSGESDVAFFDLAVDRFLKSAGILSNVDVGGRLLQAAGMSRSSSNTNMSGEPRTNTPSRSYQKATEPLLQSARVHRKLKTIVPPEPCQEDLPEIPQNGEVGASASEQSDEKSVGSGSTSSRTSSAYQSVQDKAAEILNKSKRRYTYDTFPSEFREDFFSTPRPLSAAVLAEFDRQKKDAAQFRRKKPVLTSKNTRGGLHRDNSDPEKPPSPEVATFTVFFMAFSAVVGKELMGMNSESDEEEEAKTILATYSHSSAGESDNETETTISSAAESDGDKQTKGEPKSRFTDSLNALEIEEAKATGRAQLALAFEMLTMMKKRALKADPEAYQSLIDACGRVGDTKRASDLLARMHEDGIVADGTVYACLVAAFSADTAWRNGTKDEDLPEWANSTAVEMDWNRLQKRSFMDRLRGRGTDDEGDETNEPETNGPPMSRFRQFISNRQGNKRTTPKVEESRVEFYVTETVERQIELGENLLEVVFPDISVDTDNETCPRCNFLLSDDDVVDGWTPGDSNDYTTKCPNCTQRFVPHFCVQSSSSSFVGSKGPSSPLMCERLSPWVLQKEIRSVMSDREGIENLLSPTWRGEEYKNSVLWWNLVLSCMRYRFPFSFLLQGNFEQNLIAPMPEDEN</sequence>
<dbReference type="PANTHER" id="PTHR12296:SF21">
    <property type="entry name" value="DENN DOMAIN-CONTAINING PROTEIN 3"/>
    <property type="match status" value="1"/>
</dbReference>
<dbReference type="SMART" id="SM00800">
    <property type="entry name" value="uDENN"/>
    <property type="match status" value="1"/>
</dbReference>
<dbReference type="InterPro" id="IPR037516">
    <property type="entry name" value="Tripartite_DENN"/>
</dbReference>
<reference evidence="4 5" key="1">
    <citation type="submission" date="2019-01" db="EMBL/GenBank/DDBJ databases">
        <authorList>
            <person name="Ferrante I. M."/>
        </authorList>
    </citation>
    <scope>NUCLEOTIDE SEQUENCE [LARGE SCALE GENOMIC DNA]</scope>
    <source>
        <strain evidence="4 5">B856</strain>
    </source>
</reference>
<dbReference type="GO" id="GO:0031410">
    <property type="term" value="C:cytoplasmic vesicle"/>
    <property type="evidence" value="ECO:0007669"/>
    <property type="project" value="TreeGrafter"/>
</dbReference>
<dbReference type="InterPro" id="IPR043153">
    <property type="entry name" value="DENN_C"/>
</dbReference>
<dbReference type="SMART" id="SM00799">
    <property type="entry name" value="DENN"/>
    <property type="match status" value="1"/>
</dbReference>
<dbReference type="NCBIfam" id="TIGR00756">
    <property type="entry name" value="PPR"/>
    <property type="match status" value="1"/>
</dbReference>
<dbReference type="Proteomes" id="UP000291116">
    <property type="component" value="Unassembled WGS sequence"/>
</dbReference>
<dbReference type="InterPro" id="IPR005112">
    <property type="entry name" value="dDENN_dom"/>
</dbReference>
<dbReference type="Gene3D" id="1.25.40.10">
    <property type="entry name" value="Tetratricopeptide repeat domain"/>
    <property type="match status" value="1"/>
</dbReference>
<dbReference type="InterPro" id="IPR002885">
    <property type="entry name" value="PPR_rpt"/>
</dbReference>
<gene>
    <name evidence="4" type="ORF">PSNMU_V1.4_AUG-EV-PASAV3_0036110</name>
</gene>
<dbReference type="SMART" id="SM00801">
    <property type="entry name" value="dDENN"/>
    <property type="match status" value="1"/>
</dbReference>
<feature type="domain" description="UDENN" evidence="3">
    <location>
        <begin position="67"/>
        <end position="571"/>
    </location>
</feature>